<dbReference type="RefSeq" id="WP_256396641.1">
    <property type="nucleotide sequence ID" value="NZ_JANHDJ010000005.1"/>
</dbReference>
<dbReference type="InterPro" id="IPR036390">
    <property type="entry name" value="WH_DNA-bd_sf"/>
</dbReference>
<dbReference type="InterPro" id="IPR036388">
    <property type="entry name" value="WH-like_DNA-bd_sf"/>
</dbReference>
<dbReference type="InterPro" id="IPR002831">
    <property type="entry name" value="Tscrpt_reg_TrmB_N"/>
</dbReference>
<keyword evidence="3" id="KW-1185">Reference proteome</keyword>
<dbReference type="EMBL" id="JBHUDM010000002">
    <property type="protein sequence ID" value="MFD1641761.1"/>
    <property type="molecule type" value="Genomic_DNA"/>
</dbReference>
<sequence>MNATENAISALENLGLTSYEARCFVALSELPHGTAKEISQVADIPRSQVYETMDRLQNRGLVELHQADPRAYQSVSIDTTLRTFRARYDSYLETLDNSLQELEPEFRQTVQGVWAIDSHEQVTGRIIDLISEASEEIVLIVLDENLLDRKIFEALDEADSRGVSLYIGTAAEPVRDRIMTAEIDAQLFETELIKWFTGMSDSPRMGRLLMVDRDPVLVSALHEETLPGIPNETAAWSDGINHGFATFTERIFTYHLKQSLEDISELAETE</sequence>
<name>A0ABD6D9Y5_9EURY</name>
<organism evidence="2 3">
    <name type="scientific">Halohasta litorea</name>
    <dbReference type="NCBI Taxonomy" id="869891"/>
    <lineage>
        <taxon>Archaea</taxon>
        <taxon>Methanobacteriati</taxon>
        <taxon>Methanobacteriota</taxon>
        <taxon>Stenosarchaea group</taxon>
        <taxon>Halobacteria</taxon>
        <taxon>Halobacteriales</taxon>
        <taxon>Haloferacaceae</taxon>
        <taxon>Halohasta</taxon>
    </lineage>
</organism>
<reference evidence="2 3" key="1">
    <citation type="journal article" date="2019" name="Int. J. Syst. Evol. Microbiol.">
        <title>The Global Catalogue of Microorganisms (GCM) 10K type strain sequencing project: providing services to taxonomists for standard genome sequencing and annotation.</title>
        <authorList>
            <consortium name="The Broad Institute Genomics Platform"/>
            <consortium name="The Broad Institute Genome Sequencing Center for Infectious Disease"/>
            <person name="Wu L."/>
            <person name="Ma J."/>
        </authorList>
    </citation>
    <scope>NUCLEOTIDE SEQUENCE [LARGE SCALE GENOMIC DNA]</scope>
    <source>
        <strain evidence="2 3">CGMCC 1.10593</strain>
    </source>
</reference>
<proteinExistence type="predicted"/>
<dbReference type="SUPFAM" id="SSF46785">
    <property type="entry name" value="Winged helix' DNA-binding domain"/>
    <property type="match status" value="1"/>
</dbReference>
<dbReference type="Pfam" id="PF01978">
    <property type="entry name" value="TrmB"/>
    <property type="match status" value="1"/>
</dbReference>
<dbReference type="PANTHER" id="PTHR34293">
    <property type="entry name" value="HTH-TYPE TRANSCRIPTIONAL REGULATOR TRMBL2"/>
    <property type="match status" value="1"/>
</dbReference>
<dbReference type="PANTHER" id="PTHR34293:SF1">
    <property type="entry name" value="HTH-TYPE TRANSCRIPTIONAL REGULATOR TRMBL2"/>
    <property type="match status" value="1"/>
</dbReference>
<dbReference type="InterPro" id="IPR051797">
    <property type="entry name" value="TrmB-like"/>
</dbReference>
<evidence type="ECO:0000313" key="3">
    <source>
        <dbReference type="Proteomes" id="UP001597052"/>
    </source>
</evidence>
<dbReference type="Gene3D" id="1.10.10.10">
    <property type="entry name" value="Winged helix-like DNA-binding domain superfamily/Winged helix DNA-binding domain"/>
    <property type="match status" value="1"/>
</dbReference>
<evidence type="ECO:0000259" key="1">
    <source>
        <dbReference type="Pfam" id="PF01978"/>
    </source>
</evidence>
<dbReference type="Proteomes" id="UP001597052">
    <property type="component" value="Unassembled WGS sequence"/>
</dbReference>
<comment type="caution">
    <text evidence="2">The sequence shown here is derived from an EMBL/GenBank/DDBJ whole genome shotgun (WGS) entry which is preliminary data.</text>
</comment>
<feature type="domain" description="Transcription regulator TrmB N-terminal" evidence="1">
    <location>
        <begin position="11"/>
        <end position="76"/>
    </location>
</feature>
<evidence type="ECO:0000313" key="2">
    <source>
        <dbReference type="EMBL" id="MFD1641761.1"/>
    </source>
</evidence>
<accession>A0ABD6D9Y5</accession>
<dbReference type="AlphaFoldDB" id="A0ABD6D9Y5"/>
<protein>
    <submittedName>
        <fullName evidence="2">TrmB family transcriptional regulator</fullName>
    </submittedName>
</protein>
<gene>
    <name evidence="2" type="ORF">ACFSBW_07725</name>
</gene>